<organism evidence="8 9">
    <name type="scientific">Microbacterium nanhaiense</name>
    <dbReference type="NCBI Taxonomy" id="1301026"/>
    <lineage>
        <taxon>Bacteria</taxon>
        <taxon>Bacillati</taxon>
        <taxon>Actinomycetota</taxon>
        <taxon>Actinomycetes</taxon>
        <taxon>Micrococcales</taxon>
        <taxon>Microbacteriaceae</taxon>
        <taxon>Microbacterium</taxon>
    </lineage>
</organism>
<comment type="subcellular location">
    <subcellularLocation>
        <location evidence="1">Membrane</location>
        <topology evidence="1">Multi-pass membrane protein</topology>
    </subcellularLocation>
</comment>
<evidence type="ECO:0000313" key="9">
    <source>
        <dbReference type="Proteomes" id="UP000638043"/>
    </source>
</evidence>
<evidence type="ECO:0000259" key="7">
    <source>
        <dbReference type="Pfam" id="PF13515"/>
    </source>
</evidence>
<comment type="caution">
    <text evidence="8">The sequence shown here is derived from an EMBL/GenBank/DDBJ whole genome shotgun (WGS) entry which is preliminary data.</text>
</comment>
<keyword evidence="3 6" id="KW-1133">Transmembrane helix</keyword>
<feature type="compositionally biased region" description="Low complexity" evidence="5">
    <location>
        <begin position="474"/>
        <end position="489"/>
    </location>
</feature>
<keyword evidence="9" id="KW-1185">Reference proteome</keyword>
<evidence type="ECO:0000256" key="1">
    <source>
        <dbReference type="ARBA" id="ARBA00004141"/>
    </source>
</evidence>
<feature type="transmembrane region" description="Helical" evidence="6">
    <location>
        <begin position="71"/>
        <end position="91"/>
    </location>
</feature>
<dbReference type="InterPro" id="IPR049453">
    <property type="entry name" value="Memb_transporter_dom"/>
</dbReference>
<feature type="transmembrane region" description="Helical" evidence="6">
    <location>
        <begin position="359"/>
        <end position="385"/>
    </location>
</feature>
<feature type="transmembrane region" description="Helical" evidence="6">
    <location>
        <begin position="145"/>
        <end position="169"/>
    </location>
</feature>
<name>A0ABQ2N347_9MICO</name>
<proteinExistence type="predicted"/>
<feature type="transmembrane region" description="Helical" evidence="6">
    <location>
        <begin position="121"/>
        <end position="139"/>
    </location>
</feature>
<dbReference type="Proteomes" id="UP000638043">
    <property type="component" value="Unassembled WGS sequence"/>
</dbReference>
<reference evidence="9" key="1">
    <citation type="journal article" date="2019" name="Int. J. Syst. Evol. Microbiol.">
        <title>The Global Catalogue of Microorganisms (GCM) 10K type strain sequencing project: providing services to taxonomists for standard genome sequencing and annotation.</title>
        <authorList>
            <consortium name="The Broad Institute Genomics Platform"/>
            <consortium name="The Broad Institute Genome Sequencing Center for Infectious Disease"/>
            <person name="Wu L."/>
            <person name="Ma J."/>
        </authorList>
    </citation>
    <scope>NUCLEOTIDE SEQUENCE [LARGE SCALE GENOMIC DNA]</scope>
    <source>
        <strain evidence="9">CGMCC 4.7181</strain>
    </source>
</reference>
<dbReference type="EMBL" id="BMMQ01000010">
    <property type="protein sequence ID" value="GGO66768.1"/>
    <property type="molecule type" value="Genomic_DNA"/>
</dbReference>
<feature type="transmembrane region" description="Helical" evidence="6">
    <location>
        <begin position="97"/>
        <end position="114"/>
    </location>
</feature>
<keyword evidence="2 6" id="KW-0812">Transmembrane</keyword>
<evidence type="ECO:0000256" key="4">
    <source>
        <dbReference type="ARBA" id="ARBA00023136"/>
    </source>
</evidence>
<evidence type="ECO:0000256" key="3">
    <source>
        <dbReference type="ARBA" id="ARBA00022989"/>
    </source>
</evidence>
<feature type="domain" description="Integral membrane bound transporter" evidence="7">
    <location>
        <begin position="315"/>
        <end position="440"/>
    </location>
</feature>
<feature type="transmembrane region" description="Helical" evidence="6">
    <location>
        <begin position="397"/>
        <end position="416"/>
    </location>
</feature>
<sequence>MKPQFALWPALRSVRAPQDAWYLRSAALIPSAVIAMGILLAFGRLDLAGYTMAGSMCALFAHALPYRRRAITLAGFIAMLTLGCAISMAVAAATDSMLIRILVAAILAAVIKVAHDASSVGMPPAVIPIFLVTALGFAPETWSGLALHVALIAGAGAISWLVSMAPALIRRDGPERRAVATAMRATARVGRNPQDPVARDALAAAITAAHRTLAFARGADRAALAAHLVACERILADPSQSHPERAEANARALVRSRTRIPSPPLTEAEQDRIRGARLAHDAPRSFAERHRILAAFHPLSPSAPYFWRVLLAGLVAALVSWACGGDRPFWAITAAAVIVQPNLLLTWRKAPPRALGALIGVWLYALIAPVAQIDLIVAAVLVIVLNTLTEAFIARNYLIAQVFVTPLALLMSQFGGQLSSAELIWERSVDTVVGVIAGVLAAFLIRNGHLRRHAKEAVERLEAATASALRLADPAAESPASEPGDAAPDPIRDALPADPHAAGRARREIIAALAELTAAVRTADNEWWTHRVDEARVIAAQNEAYEAIARLG</sequence>
<feature type="region of interest" description="Disordered" evidence="5">
    <location>
        <begin position="474"/>
        <end position="498"/>
    </location>
</feature>
<feature type="transmembrane region" description="Helical" evidence="6">
    <location>
        <begin position="21"/>
        <end position="41"/>
    </location>
</feature>
<feature type="transmembrane region" description="Helical" evidence="6">
    <location>
        <begin position="47"/>
        <end position="64"/>
    </location>
</feature>
<evidence type="ECO:0000256" key="5">
    <source>
        <dbReference type="SAM" id="MobiDB-lite"/>
    </source>
</evidence>
<gene>
    <name evidence="8" type="ORF">GCM10010910_26960</name>
</gene>
<keyword evidence="4 6" id="KW-0472">Membrane</keyword>
<accession>A0ABQ2N347</accession>
<feature type="transmembrane region" description="Helical" evidence="6">
    <location>
        <begin position="328"/>
        <end position="347"/>
    </location>
</feature>
<evidence type="ECO:0000256" key="6">
    <source>
        <dbReference type="SAM" id="Phobius"/>
    </source>
</evidence>
<feature type="transmembrane region" description="Helical" evidence="6">
    <location>
        <begin position="428"/>
        <end position="445"/>
    </location>
</feature>
<evidence type="ECO:0000256" key="2">
    <source>
        <dbReference type="ARBA" id="ARBA00022692"/>
    </source>
</evidence>
<evidence type="ECO:0000313" key="8">
    <source>
        <dbReference type="EMBL" id="GGO66768.1"/>
    </source>
</evidence>
<dbReference type="Pfam" id="PF13515">
    <property type="entry name" value="FUSC_2"/>
    <property type="match status" value="1"/>
</dbReference>
<protein>
    <submittedName>
        <fullName evidence="8">FUSC family protein</fullName>
    </submittedName>
</protein>